<reference evidence="9 10" key="1">
    <citation type="submission" date="2021-09" db="EMBL/GenBank/DDBJ databases">
        <title>Genomic insights and catalytic innovation underlie evolution of tropane alkaloids biosynthesis.</title>
        <authorList>
            <person name="Wang Y.-J."/>
            <person name="Tian T."/>
            <person name="Huang J.-P."/>
            <person name="Huang S.-X."/>
        </authorList>
    </citation>
    <scope>NUCLEOTIDE SEQUENCE [LARGE SCALE GENOMIC DNA]</scope>
    <source>
        <strain evidence="9">KIB-2018</strain>
        <tissue evidence="9">Leaf</tissue>
    </source>
</reference>
<evidence type="ECO:0000256" key="2">
    <source>
        <dbReference type="ARBA" id="ARBA00022491"/>
    </source>
</evidence>
<dbReference type="NCBIfam" id="TIGR01568">
    <property type="entry name" value="A_thal_3678"/>
    <property type="match status" value="1"/>
</dbReference>
<dbReference type="Proteomes" id="UP001159364">
    <property type="component" value="Linkage Group LG02"/>
</dbReference>
<feature type="region of interest" description="Disordered" evidence="7">
    <location>
        <begin position="24"/>
        <end position="73"/>
    </location>
</feature>
<proteinExistence type="predicted"/>
<dbReference type="PANTHER" id="PTHR33057:SF224">
    <property type="entry name" value="TRANSCRIPTION REPRESSOR"/>
    <property type="match status" value="1"/>
</dbReference>
<comment type="function">
    <text evidence="6">Transcriptional repressor that regulates multiple aspects of plant growth and development.</text>
</comment>
<dbReference type="GO" id="GO:0005634">
    <property type="term" value="C:nucleus"/>
    <property type="evidence" value="ECO:0007669"/>
    <property type="project" value="UniProtKB-SubCell"/>
</dbReference>
<feature type="compositionally biased region" description="Basic and acidic residues" evidence="7">
    <location>
        <begin position="134"/>
        <end position="143"/>
    </location>
</feature>
<comment type="caution">
    <text evidence="9">The sequence shown here is derived from an EMBL/GenBank/DDBJ whole genome shotgun (WGS) entry which is preliminary data.</text>
</comment>
<evidence type="ECO:0000313" key="9">
    <source>
        <dbReference type="EMBL" id="KAJ8772733.1"/>
    </source>
</evidence>
<feature type="compositionally biased region" description="Low complexity" evidence="7">
    <location>
        <begin position="31"/>
        <end position="42"/>
    </location>
</feature>
<feature type="compositionally biased region" description="Low complexity" evidence="7">
    <location>
        <begin position="58"/>
        <end position="70"/>
    </location>
</feature>
<dbReference type="AlphaFoldDB" id="A0AAV8U2Z7"/>
<dbReference type="EMBL" id="JAIWQS010000002">
    <property type="protein sequence ID" value="KAJ8772733.1"/>
    <property type="molecule type" value="Genomic_DNA"/>
</dbReference>
<sequence length="287" mass="32122">MSIRLKLKLSRAITSLQFCRSTRTPSSVITPNSSNKPKSSSSHVGFKRPEGCSKQAGYRSSSRSQPPEYSSGEKIGGFTVQAYLHTRCPLFCDRSTEGHISPVKLTSTKNMVDKNKNRRRRRSLSTDDGFSFIRESEETKANDETEETEEGLSYDYSLGGEGNNSVKQVINPTKKKAINNNVQSFSGMRTRTSKTRKGSSSSSTGGTGKMTGSAAVVKISENPYIDFKKSMLDMILQKQMYEGKDLEELLQCFLSLNSRQYYGVIVHVFSEIWEILFSEPLVKRNII</sequence>
<evidence type="ECO:0000256" key="6">
    <source>
        <dbReference type="RuleBase" id="RU367028"/>
    </source>
</evidence>
<gene>
    <name evidence="9" type="ORF">K2173_027910</name>
</gene>
<keyword evidence="4 6" id="KW-0804">Transcription</keyword>
<protein>
    <recommendedName>
        <fullName evidence="6">Transcription repressor</fullName>
    </recommendedName>
    <alternativeName>
        <fullName evidence="6">Ovate family protein</fullName>
    </alternativeName>
</protein>
<evidence type="ECO:0000256" key="7">
    <source>
        <dbReference type="SAM" id="MobiDB-lite"/>
    </source>
</evidence>
<evidence type="ECO:0000313" key="10">
    <source>
        <dbReference type="Proteomes" id="UP001159364"/>
    </source>
</evidence>
<dbReference type="InterPro" id="IPR006458">
    <property type="entry name" value="Ovate_C"/>
</dbReference>
<keyword evidence="3 6" id="KW-0805">Transcription regulation</keyword>
<dbReference type="PROSITE" id="PS51754">
    <property type="entry name" value="OVATE"/>
    <property type="match status" value="1"/>
</dbReference>
<evidence type="ECO:0000256" key="5">
    <source>
        <dbReference type="ARBA" id="ARBA00023242"/>
    </source>
</evidence>
<evidence type="ECO:0000256" key="4">
    <source>
        <dbReference type="ARBA" id="ARBA00023163"/>
    </source>
</evidence>
<evidence type="ECO:0000256" key="3">
    <source>
        <dbReference type="ARBA" id="ARBA00023015"/>
    </source>
</evidence>
<evidence type="ECO:0000256" key="1">
    <source>
        <dbReference type="ARBA" id="ARBA00004123"/>
    </source>
</evidence>
<evidence type="ECO:0000259" key="8">
    <source>
        <dbReference type="PROSITE" id="PS51754"/>
    </source>
</evidence>
<dbReference type="PANTHER" id="PTHR33057">
    <property type="entry name" value="TRANSCRIPTION REPRESSOR OFP7-RELATED"/>
    <property type="match status" value="1"/>
</dbReference>
<name>A0AAV8U2Z7_9ROSI</name>
<dbReference type="Pfam" id="PF04844">
    <property type="entry name" value="Ovate"/>
    <property type="match status" value="1"/>
</dbReference>
<feature type="domain" description="OVATE" evidence="8">
    <location>
        <begin position="216"/>
        <end position="275"/>
    </location>
</feature>
<comment type="subcellular location">
    <subcellularLocation>
        <location evidence="1 6">Nucleus</location>
    </subcellularLocation>
</comment>
<accession>A0AAV8U2Z7</accession>
<keyword evidence="2 6" id="KW-0678">Repressor</keyword>
<dbReference type="GO" id="GO:0045892">
    <property type="term" value="P:negative regulation of DNA-templated transcription"/>
    <property type="evidence" value="ECO:0007669"/>
    <property type="project" value="UniProtKB-UniRule"/>
</dbReference>
<dbReference type="InterPro" id="IPR038933">
    <property type="entry name" value="Ovate"/>
</dbReference>
<organism evidence="9 10">
    <name type="scientific">Erythroxylum novogranatense</name>
    <dbReference type="NCBI Taxonomy" id="1862640"/>
    <lineage>
        <taxon>Eukaryota</taxon>
        <taxon>Viridiplantae</taxon>
        <taxon>Streptophyta</taxon>
        <taxon>Embryophyta</taxon>
        <taxon>Tracheophyta</taxon>
        <taxon>Spermatophyta</taxon>
        <taxon>Magnoliopsida</taxon>
        <taxon>eudicotyledons</taxon>
        <taxon>Gunneridae</taxon>
        <taxon>Pentapetalae</taxon>
        <taxon>rosids</taxon>
        <taxon>fabids</taxon>
        <taxon>Malpighiales</taxon>
        <taxon>Erythroxylaceae</taxon>
        <taxon>Erythroxylum</taxon>
    </lineage>
</organism>
<feature type="region of interest" description="Disordered" evidence="7">
    <location>
        <begin position="188"/>
        <end position="211"/>
    </location>
</feature>
<keyword evidence="10" id="KW-1185">Reference proteome</keyword>
<keyword evidence="5 6" id="KW-0539">Nucleus</keyword>
<feature type="region of interest" description="Disordered" evidence="7">
    <location>
        <begin position="103"/>
        <end position="158"/>
    </location>
</feature>